<dbReference type="InterPro" id="IPR024311">
    <property type="entry name" value="Lipocalin-like"/>
</dbReference>
<evidence type="ECO:0000313" key="4">
    <source>
        <dbReference type="Proteomes" id="UP000186549"/>
    </source>
</evidence>
<dbReference type="Pfam" id="PF13648">
    <property type="entry name" value="Lipocalin_4"/>
    <property type="match status" value="1"/>
</dbReference>
<feature type="domain" description="Lipocalin-like" evidence="2">
    <location>
        <begin position="38"/>
        <end position="133"/>
    </location>
</feature>
<reference evidence="3 4" key="1">
    <citation type="journal article" date="2016" name="Nat. Biotechnol.">
        <title>Measurement of bacterial replication rates in microbial communities.</title>
        <authorList>
            <person name="Brown C.T."/>
            <person name="Olm M.R."/>
            <person name="Thomas B.C."/>
            <person name="Banfield J.F."/>
        </authorList>
    </citation>
    <scope>NUCLEOTIDE SEQUENCE [LARGE SCALE GENOMIC DNA]</scope>
    <source>
        <strain evidence="3">45_41</strain>
    </source>
</reference>
<protein>
    <recommendedName>
        <fullName evidence="2">Lipocalin-like domain-containing protein</fullName>
    </recommendedName>
</protein>
<sequence>MRTLRLIGSVIMVIMMSLNFIACSDDDENDNRPLAEKLIGHWVLTYEEGFEKDFEHPEYDEAWSHAPKDECEYFGNFTFREDGTYSEYDLDGTSNPQSIEKWEVNGDVITLIEDEYEQYDLKVLEISSNKLVLEFHDKDEASEEASEHYAKMTYKRG</sequence>
<dbReference type="EMBL" id="MNQU01000133">
    <property type="protein sequence ID" value="OKZ37017.1"/>
    <property type="molecule type" value="Genomic_DNA"/>
</dbReference>
<feature type="signal peptide" evidence="1">
    <location>
        <begin position="1"/>
        <end position="22"/>
    </location>
</feature>
<name>A0A1Q6IB01_BACUN</name>
<organism evidence="3 4">
    <name type="scientific">Bacteroides uniformis</name>
    <dbReference type="NCBI Taxonomy" id="820"/>
    <lineage>
        <taxon>Bacteria</taxon>
        <taxon>Pseudomonadati</taxon>
        <taxon>Bacteroidota</taxon>
        <taxon>Bacteroidia</taxon>
        <taxon>Bacteroidales</taxon>
        <taxon>Bacteroidaceae</taxon>
        <taxon>Bacteroides</taxon>
    </lineage>
</organism>
<evidence type="ECO:0000259" key="2">
    <source>
        <dbReference type="Pfam" id="PF13648"/>
    </source>
</evidence>
<gene>
    <name evidence="3" type="ORF">BHV79_05070</name>
</gene>
<keyword evidence="1" id="KW-0732">Signal</keyword>
<proteinExistence type="predicted"/>
<comment type="caution">
    <text evidence="3">The sequence shown here is derived from an EMBL/GenBank/DDBJ whole genome shotgun (WGS) entry which is preliminary data.</text>
</comment>
<dbReference type="Proteomes" id="UP000186549">
    <property type="component" value="Unassembled WGS sequence"/>
</dbReference>
<evidence type="ECO:0000313" key="3">
    <source>
        <dbReference type="EMBL" id="OKZ37017.1"/>
    </source>
</evidence>
<dbReference type="AlphaFoldDB" id="A0A1Q6IB01"/>
<evidence type="ECO:0000256" key="1">
    <source>
        <dbReference type="SAM" id="SignalP"/>
    </source>
</evidence>
<feature type="chain" id="PRO_5012570036" description="Lipocalin-like domain-containing protein" evidence="1">
    <location>
        <begin position="23"/>
        <end position="157"/>
    </location>
</feature>
<accession>A0A1Q6IB01</accession>